<reference evidence="14 15" key="2">
    <citation type="submission" date="2023-11" db="UniProtKB">
        <authorList>
            <consortium name="WormBaseParasite"/>
        </authorList>
    </citation>
    <scope>IDENTIFICATION</scope>
</reference>
<evidence type="ECO:0000256" key="5">
    <source>
        <dbReference type="ARBA" id="ARBA00022833"/>
    </source>
</evidence>
<keyword evidence="4 10" id="KW-0863">Zinc-finger</keyword>
<evidence type="ECO:0000313" key="15">
    <source>
        <dbReference type="WBParaSite" id="TREG1_51570.2"/>
    </source>
</evidence>
<feature type="domain" description="TFIIB-type" evidence="12">
    <location>
        <begin position="1"/>
        <end position="30"/>
    </location>
</feature>
<keyword evidence="7" id="KW-0238">DNA-binding</keyword>
<evidence type="ECO:0000256" key="7">
    <source>
        <dbReference type="ARBA" id="ARBA00023125"/>
    </source>
</evidence>
<evidence type="ECO:0000256" key="2">
    <source>
        <dbReference type="ARBA" id="ARBA00006899"/>
    </source>
</evidence>
<evidence type="ECO:0000259" key="12">
    <source>
        <dbReference type="PROSITE" id="PS51134"/>
    </source>
</evidence>
<feature type="compositionally biased region" description="Basic residues" evidence="11">
    <location>
        <begin position="266"/>
        <end position="280"/>
    </location>
</feature>
<keyword evidence="9" id="KW-0539">Nucleus</keyword>
<sequence>MSCPICESRHLVEDENTGQLICGECGTATGVFRGVTQSQDFCETRGLRVIQKQVNPVTADNPETLDVKITEANSAVNQTINSVPRNTNCDTLDDLFTSDDVDIINISQKDKSKEKSRPWRLSEPFTFIMKCQANSLAKELNLSDEEKTTLCNAVWNIWLHYLAITGELGSDAWLDAAVALTKSISEVYQSKIGSLKEGDRPRHRNLRRCKENVRYCNSTPLLYENEWEFIKTRLSQLQWFGWGMLYEPDEGREIVSMLHVSQRKNKKLAKLTRQRKRKHKSDSDSDSDETDHFSDEDNVEDRRKSRSRMGLGDSNEKNVSSPAETTKSSVFPIITYEKYTRDVLAPYFTKKLCRLPDMSNLFWRGQMEGGITCRGLLEHNISVLFFACLTTSPIRKAFNPLFLSSFINPGFPNVPYALSTMITLKDLLDLCVSRRLPFIAAEKFFPPGAFRIRDQCLRNMIRRLRHPEIEVLTHATVRMREFLGLNHFPKYPLIWLVHRHIAALGLPEIMHIFVKPLLERLHKQCIAINELVQRPLLHFIPWPRVVRPEVFAMAFVVILLRLVFKFNDTFEYQLSSVAKALETFPDRHVESAQTGSVSLYDRPFVWLSWMQYIDSRFYPSHKMNTSLSKSERMSYSNEKVRDTNQPLIMTARRGTELLNVEKASDLLGLAEFKIGQDVGWGETGVKEIKVANASVKMSLSQPLRNLYENDMTTNSSSSTTYNQSQQQERHQKINDSFIFSSSAKSTQSISPKPILLSSYEQDGLLSPFRKTQLNYLYDENININEYFPISNNHNYNTFSQSYTFNNHAIREWWLNLIDIRSDYFPICTGEWSFNYTNKNLWKNRNKMSFLLPKPVEDLIAKHNENLSKALDHRGVVSQSEDDRNPSSDLRVNTVVETEDSDTEKPLCLHCCNPSKSIKWLVKVCAMVCGASNARSLITEIECLERLFKWNAPQLCSATLSGNESRFVDYALLSFFDLNIDAPMLSEIVNYVRIGIT</sequence>
<keyword evidence="3" id="KW-0479">Metal-binding</keyword>
<dbReference type="GO" id="GO:0005668">
    <property type="term" value="C:RNA polymerase transcription factor SL1 complex"/>
    <property type="evidence" value="ECO:0007669"/>
    <property type="project" value="TreeGrafter"/>
</dbReference>
<dbReference type="GO" id="GO:0042790">
    <property type="term" value="P:nucleolar large rRNA transcription by RNA polymerase I"/>
    <property type="evidence" value="ECO:0007669"/>
    <property type="project" value="TreeGrafter"/>
</dbReference>
<evidence type="ECO:0000256" key="3">
    <source>
        <dbReference type="ARBA" id="ARBA00022723"/>
    </source>
</evidence>
<dbReference type="PROSITE" id="PS51134">
    <property type="entry name" value="ZF_TFIIB"/>
    <property type="match status" value="1"/>
</dbReference>
<dbReference type="Pfam" id="PF08271">
    <property type="entry name" value="Zn_Ribbon_TF"/>
    <property type="match status" value="1"/>
</dbReference>
<evidence type="ECO:0000256" key="6">
    <source>
        <dbReference type="ARBA" id="ARBA00023015"/>
    </source>
</evidence>
<evidence type="ECO:0000256" key="4">
    <source>
        <dbReference type="ARBA" id="ARBA00022771"/>
    </source>
</evidence>
<reference evidence="13" key="1">
    <citation type="submission" date="2022-06" db="EMBL/GenBank/DDBJ databases">
        <authorList>
            <person name="Berger JAMES D."/>
            <person name="Berger JAMES D."/>
        </authorList>
    </citation>
    <scope>NUCLEOTIDE SEQUENCE [LARGE SCALE GENOMIC DNA]</scope>
</reference>
<keyword evidence="5" id="KW-0862">Zinc</keyword>
<dbReference type="GO" id="GO:0070860">
    <property type="term" value="C:RNA polymerase I core factor complex"/>
    <property type="evidence" value="ECO:0007669"/>
    <property type="project" value="InterPro"/>
</dbReference>
<evidence type="ECO:0000256" key="9">
    <source>
        <dbReference type="ARBA" id="ARBA00023242"/>
    </source>
</evidence>
<dbReference type="WBParaSite" id="TREG1_51570.1">
    <property type="protein sequence ID" value="TREG1_51570.1"/>
    <property type="gene ID" value="TREG1_51570"/>
</dbReference>
<evidence type="ECO:0000256" key="11">
    <source>
        <dbReference type="SAM" id="MobiDB-lite"/>
    </source>
</evidence>
<dbReference type="InterPro" id="IPR033599">
    <property type="entry name" value="TAF1B/Rrn7"/>
</dbReference>
<dbReference type="GO" id="GO:0008270">
    <property type="term" value="F:zinc ion binding"/>
    <property type="evidence" value="ECO:0007669"/>
    <property type="project" value="UniProtKB-KW"/>
</dbReference>
<comment type="similarity">
    <text evidence="2">Belongs to the RRN7/TAF1B family.</text>
</comment>
<dbReference type="Gene3D" id="2.20.25.10">
    <property type="match status" value="1"/>
</dbReference>
<keyword evidence="8" id="KW-0804">Transcription</keyword>
<dbReference type="AlphaFoldDB" id="A0AA85JZL4"/>
<evidence type="ECO:0000256" key="8">
    <source>
        <dbReference type="ARBA" id="ARBA00023163"/>
    </source>
</evidence>
<dbReference type="GO" id="GO:0001164">
    <property type="term" value="F:RNA polymerase I core promoter sequence-specific DNA binding"/>
    <property type="evidence" value="ECO:0007669"/>
    <property type="project" value="InterPro"/>
</dbReference>
<evidence type="ECO:0000313" key="13">
    <source>
        <dbReference type="Proteomes" id="UP000050795"/>
    </source>
</evidence>
<dbReference type="InterPro" id="IPR048538">
    <property type="entry name" value="Rrn7_cyclin_C"/>
</dbReference>
<name>A0AA85JZL4_TRIRE</name>
<protein>
    <recommendedName>
        <fullName evidence="12">TFIIB-type domain-containing protein</fullName>
    </recommendedName>
</protein>
<keyword evidence="13" id="KW-1185">Reference proteome</keyword>
<organism evidence="13 14">
    <name type="scientific">Trichobilharzia regenti</name>
    <name type="common">Nasal bird schistosome</name>
    <dbReference type="NCBI Taxonomy" id="157069"/>
    <lineage>
        <taxon>Eukaryota</taxon>
        <taxon>Metazoa</taxon>
        <taxon>Spiralia</taxon>
        <taxon>Lophotrochozoa</taxon>
        <taxon>Platyhelminthes</taxon>
        <taxon>Trematoda</taxon>
        <taxon>Digenea</taxon>
        <taxon>Strigeidida</taxon>
        <taxon>Schistosomatoidea</taxon>
        <taxon>Schistosomatidae</taxon>
        <taxon>Trichobilharzia</taxon>
    </lineage>
</organism>
<dbReference type="Proteomes" id="UP000050795">
    <property type="component" value="Unassembled WGS sequence"/>
</dbReference>
<dbReference type="WBParaSite" id="TREG1_51570.2">
    <property type="protein sequence ID" value="TREG1_51570.2"/>
    <property type="gene ID" value="TREG1_51570"/>
</dbReference>
<dbReference type="InterPro" id="IPR013137">
    <property type="entry name" value="Znf_TFIIB"/>
</dbReference>
<comment type="subcellular location">
    <subcellularLocation>
        <location evidence="1">Nucleus</location>
        <location evidence="1">Nucleolus</location>
    </subcellularLocation>
</comment>
<dbReference type="PANTHER" id="PTHR31576:SF2">
    <property type="entry name" value="TATA BOX-BINDING PROTEIN-ASSOCIATED FACTOR RNA POLYMERASE I SUBUNIT B"/>
    <property type="match status" value="1"/>
</dbReference>
<accession>A0AA85JZL4</accession>
<dbReference type="SUPFAM" id="SSF57783">
    <property type="entry name" value="Zinc beta-ribbon"/>
    <property type="match status" value="1"/>
</dbReference>
<evidence type="ECO:0000256" key="1">
    <source>
        <dbReference type="ARBA" id="ARBA00004604"/>
    </source>
</evidence>
<feature type="compositionally biased region" description="Basic and acidic residues" evidence="11">
    <location>
        <begin position="290"/>
        <end position="303"/>
    </location>
</feature>
<dbReference type="PANTHER" id="PTHR31576">
    <property type="entry name" value="TATA BOX-BINDING PROTEIN-ASSOCIATED FACTOR RNA POLYMERASE I SUBUNIT B"/>
    <property type="match status" value="1"/>
</dbReference>
<evidence type="ECO:0000256" key="10">
    <source>
        <dbReference type="PROSITE-ProRule" id="PRU00469"/>
    </source>
</evidence>
<proteinExistence type="inferred from homology"/>
<evidence type="ECO:0000313" key="14">
    <source>
        <dbReference type="WBParaSite" id="TREG1_51570.1"/>
    </source>
</evidence>
<dbReference type="Pfam" id="PF20645">
    <property type="entry name" value="Rrn7_cyclin_C"/>
    <property type="match status" value="1"/>
</dbReference>
<keyword evidence="6" id="KW-0805">Transcription regulation</keyword>
<feature type="region of interest" description="Disordered" evidence="11">
    <location>
        <begin position="266"/>
        <end position="323"/>
    </location>
</feature>